<name>A0AAD2HXB1_9AGAR</name>
<evidence type="ECO:0000259" key="1">
    <source>
        <dbReference type="Pfam" id="PF01738"/>
    </source>
</evidence>
<dbReference type="Proteomes" id="UP001295794">
    <property type="component" value="Unassembled WGS sequence"/>
</dbReference>
<comment type="caution">
    <text evidence="2">The sequence shown here is derived from an EMBL/GenBank/DDBJ whole genome shotgun (WGS) entry which is preliminary data.</text>
</comment>
<feature type="domain" description="Dienelactone hydrolase" evidence="1">
    <location>
        <begin position="63"/>
        <end position="289"/>
    </location>
</feature>
<dbReference type="SUPFAM" id="SSF53474">
    <property type="entry name" value="alpha/beta-Hydrolases"/>
    <property type="match status" value="1"/>
</dbReference>
<dbReference type="Gene3D" id="3.40.50.1820">
    <property type="entry name" value="alpha/beta hydrolase"/>
    <property type="match status" value="1"/>
</dbReference>
<dbReference type="Pfam" id="PF01738">
    <property type="entry name" value="DLH"/>
    <property type="match status" value="1"/>
</dbReference>
<dbReference type="PANTHER" id="PTHR17630">
    <property type="entry name" value="DIENELACTONE HYDROLASE"/>
    <property type="match status" value="1"/>
</dbReference>
<dbReference type="InterPro" id="IPR002925">
    <property type="entry name" value="Dienelactn_hydro"/>
</dbReference>
<dbReference type="InterPro" id="IPR029058">
    <property type="entry name" value="AB_hydrolase_fold"/>
</dbReference>
<reference evidence="2" key="1">
    <citation type="submission" date="2023-11" db="EMBL/GenBank/DDBJ databases">
        <authorList>
            <person name="De Vega J J."/>
            <person name="De Vega J J."/>
        </authorList>
    </citation>
    <scope>NUCLEOTIDE SEQUENCE</scope>
</reference>
<keyword evidence="3" id="KW-1185">Reference proteome</keyword>
<dbReference type="AlphaFoldDB" id="A0AAD2HXB1"/>
<organism evidence="2 3">
    <name type="scientific">Mycena citricolor</name>
    <dbReference type="NCBI Taxonomy" id="2018698"/>
    <lineage>
        <taxon>Eukaryota</taxon>
        <taxon>Fungi</taxon>
        <taxon>Dikarya</taxon>
        <taxon>Basidiomycota</taxon>
        <taxon>Agaricomycotina</taxon>
        <taxon>Agaricomycetes</taxon>
        <taxon>Agaricomycetidae</taxon>
        <taxon>Agaricales</taxon>
        <taxon>Marasmiineae</taxon>
        <taxon>Mycenaceae</taxon>
        <taxon>Mycena</taxon>
    </lineage>
</organism>
<protein>
    <recommendedName>
        <fullName evidence="1">Dienelactone hydrolase domain-containing protein</fullName>
    </recommendedName>
</protein>
<dbReference type="GO" id="GO:0016787">
    <property type="term" value="F:hydrolase activity"/>
    <property type="evidence" value="ECO:0007669"/>
    <property type="project" value="InterPro"/>
</dbReference>
<proteinExistence type="predicted"/>
<dbReference type="PANTHER" id="PTHR17630:SF44">
    <property type="entry name" value="PROTEIN AIM2"/>
    <property type="match status" value="1"/>
</dbReference>
<evidence type="ECO:0000313" key="3">
    <source>
        <dbReference type="Proteomes" id="UP001295794"/>
    </source>
</evidence>
<sequence length="292" mass="32058">MAHIALIWVDNIAFTRPAHLFYLVLTMSCPNCFKGSILAGEPTGTVQEHLQGAYFAPAGDTRGANKRVIVLLTDIFGLPLKNCKILADEFAKRLGCDVWVPDIFAGKPFLTPDDMKHFPRKAGQTLSVLNTARFLIKALSVLPSFVRHRASVVDGRVVTFMNALQAERQYDKIGVIGYCFGGGMAVRLGASSLFDSIVVVHPSPPKDADVLAIKAPTAWLLAEEDFSLSRKRVSEIEALYADRATAEHEFITYPGTAHGFAARPNFEYPDVKAGFEKALDDSVAWFEKTLPV</sequence>
<evidence type="ECO:0000313" key="2">
    <source>
        <dbReference type="EMBL" id="CAK5283911.1"/>
    </source>
</evidence>
<gene>
    <name evidence="2" type="ORF">MYCIT1_LOCUS36833</name>
</gene>
<dbReference type="EMBL" id="CAVNYO010000478">
    <property type="protein sequence ID" value="CAK5283911.1"/>
    <property type="molecule type" value="Genomic_DNA"/>
</dbReference>
<accession>A0AAD2HXB1</accession>